<evidence type="ECO:0000313" key="3">
    <source>
        <dbReference type="EMBL" id="QOD57946.1"/>
    </source>
</evidence>
<reference evidence="4" key="2">
    <citation type="submission" date="2017-05" db="EMBL/GenBank/DDBJ databases">
        <title>Whole genome sequence of fish pathogenic bacteria, Photobacterium damselae subsp. piscicida, strain 91-197, isolated from hybrid striped bass (Morone sp.) in USA.</title>
        <authorList>
            <person name="Teru Y."/>
            <person name="Hikima J."/>
            <person name="Kono T."/>
            <person name="Sakai M."/>
            <person name="Takano T."/>
            <person name="Hawke J.P."/>
            <person name="Takeyama H."/>
            <person name="Aoki T."/>
        </authorList>
    </citation>
    <scope>NUCLEOTIDE SEQUENCE [LARGE SCALE GENOMIC DNA]</scope>
    <source>
        <strain evidence="4">91-197</strain>
    </source>
</reference>
<accession>A0A1Q9GU46</accession>
<evidence type="ECO:0000313" key="2">
    <source>
        <dbReference type="EMBL" id="BAX55999.1"/>
    </source>
</evidence>
<dbReference type="EMBL" id="CP061855">
    <property type="protein sequence ID" value="QOD57946.1"/>
    <property type="molecule type" value="Genomic_DNA"/>
</dbReference>
<feature type="transmembrane region" description="Helical" evidence="1">
    <location>
        <begin position="290"/>
        <end position="310"/>
    </location>
</feature>
<feature type="transmembrane region" description="Helical" evidence="1">
    <location>
        <begin position="209"/>
        <end position="228"/>
    </location>
</feature>
<feature type="transmembrane region" description="Helical" evidence="1">
    <location>
        <begin position="240"/>
        <end position="258"/>
    </location>
</feature>
<feature type="transmembrane region" description="Helical" evidence="1">
    <location>
        <begin position="119"/>
        <end position="140"/>
    </location>
</feature>
<dbReference type="NCBIfam" id="NF037962">
    <property type="entry name" value="arsenic_eff"/>
    <property type="match status" value="1"/>
</dbReference>
<evidence type="ECO:0000313" key="4">
    <source>
        <dbReference type="Proteomes" id="UP000218676"/>
    </source>
</evidence>
<dbReference type="AlphaFoldDB" id="A0A1Q9GU46"/>
<dbReference type="EMBL" id="AP018046">
    <property type="protein sequence ID" value="BAX55999.1"/>
    <property type="molecule type" value="Genomic_DNA"/>
</dbReference>
<evidence type="ECO:0000313" key="5">
    <source>
        <dbReference type="Proteomes" id="UP000516656"/>
    </source>
</evidence>
<evidence type="ECO:0000256" key="1">
    <source>
        <dbReference type="SAM" id="Phobius"/>
    </source>
</evidence>
<dbReference type="RefSeq" id="WP_044177775.1">
    <property type="nucleotide sequence ID" value="NZ_AP018046.1"/>
</dbReference>
<feature type="transmembrane region" description="Helical" evidence="1">
    <location>
        <begin position="24"/>
        <end position="40"/>
    </location>
</feature>
<dbReference type="Proteomes" id="UP000516656">
    <property type="component" value="Chromosome 2"/>
</dbReference>
<name>A0A1Q9GU46_PHODP</name>
<gene>
    <name evidence="3" type="ORF">IC627_18890</name>
    <name evidence="2" type="ORF">PDPUS_2_01414</name>
</gene>
<dbReference type="Pfam" id="PF11449">
    <property type="entry name" value="ArsP_2"/>
    <property type="match status" value="1"/>
</dbReference>
<keyword evidence="1" id="KW-0812">Transmembrane</keyword>
<feature type="transmembrane region" description="Helical" evidence="1">
    <location>
        <begin position="379"/>
        <end position="401"/>
    </location>
</feature>
<feature type="transmembrane region" description="Helical" evidence="1">
    <location>
        <begin position="89"/>
        <end position="112"/>
    </location>
</feature>
<reference evidence="3 5" key="3">
    <citation type="submission" date="2020-09" db="EMBL/GenBank/DDBJ databases">
        <title>Complete, closed and curated genome sequences of Photobacterium damselae subsp. piscicida isolates from Australia indicate localised evolution and additional plasmid-borne pathogenicity mechanisms.</title>
        <authorList>
            <person name="Baseggio L."/>
            <person name="Silayeva O."/>
            <person name="Buller N."/>
            <person name="Landos M."/>
            <person name="Engelstaedter J."/>
            <person name="Barnes A.C."/>
        </authorList>
    </citation>
    <scope>NUCLEOTIDE SEQUENCE [LARGE SCALE GENOMIC DNA]</scope>
    <source>
        <strain evidence="3 5">AS-16-0540-1</strain>
    </source>
</reference>
<dbReference type="GeneID" id="93400110"/>
<proteinExistence type="predicted"/>
<reference evidence="2" key="1">
    <citation type="journal article" date="2017" name="Genome Announc.">
        <title>Whole-Genome Sequence of Photobacterium damselae subsp. piscicida Strain 91-197, Isolated from Hybrid Striped Bass (Morone sp.) in the United States.</title>
        <authorList>
            <person name="Teru Y."/>
            <person name="Hikima J."/>
            <person name="Kono T."/>
            <person name="Sakai M."/>
            <person name="Takano T."/>
            <person name="Hawke J.P."/>
            <person name="Takeyama H."/>
            <person name="Aoki T."/>
        </authorList>
    </citation>
    <scope>NUCLEOTIDE SEQUENCE</scope>
    <source>
        <strain evidence="2">91-197</strain>
    </source>
</reference>
<dbReference type="InterPro" id="IPR021552">
    <property type="entry name" value="ArsP_2"/>
</dbReference>
<sequence length="403" mass="44057">MDTSVQKLSKLVQQHSWQLTNKRLILPVIILALLISTSPLRELTIQVLADGFWQVAAYVAATLAVYEFISTKLKHRNSQITKLIEHSVIGQIVFSALMGALPGCGGAIIVMTQYVNGKLPFAAVVTVLTATMGDAAFLLLATKPTVGLFVIMISTVVAILSGLVIYKVHGVHFLKRVQHANEFVELQNCCRHSSSQDTTPMLIKLQSKFWQWILIPAITIALLGSFQIDTNHLFNLPANTIETVGAVAAIITIFLWALSREVSDYQSMVSEDPKKPNDKAFNRIALDTNFVLSWVIGAFLAFELMIYWTQVDLNQLFNHWGILLPLIGVAIGLLPGCGPQIIVTSMFLAGTIPLSAQLGNAISNDGDALFPAIALAPKAALIATLYSSIPALLTAYTYFYLFE</sequence>
<feature type="transmembrane region" description="Helical" evidence="1">
    <location>
        <begin position="52"/>
        <end position="69"/>
    </location>
</feature>
<protein>
    <submittedName>
        <fullName evidence="3">Putative manganese transporter</fullName>
    </submittedName>
</protein>
<dbReference type="Proteomes" id="UP000218676">
    <property type="component" value="Chromosome 2"/>
</dbReference>
<feature type="transmembrane region" description="Helical" evidence="1">
    <location>
        <begin position="146"/>
        <end position="166"/>
    </location>
</feature>
<keyword evidence="1" id="KW-1133">Transmembrane helix</keyword>
<feature type="transmembrane region" description="Helical" evidence="1">
    <location>
        <begin position="316"/>
        <end position="334"/>
    </location>
</feature>
<keyword evidence="1" id="KW-0472">Membrane</keyword>
<organism evidence="3 5">
    <name type="scientific">Photobacterium damsela subsp. piscicida</name>
    <name type="common">Pasteurella piscicida</name>
    <dbReference type="NCBI Taxonomy" id="38294"/>
    <lineage>
        <taxon>Bacteria</taxon>
        <taxon>Pseudomonadati</taxon>
        <taxon>Pseudomonadota</taxon>
        <taxon>Gammaproteobacteria</taxon>
        <taxon>Vibrionales</taxon>
        <taxon>Vibrionaceae</taxon>
        <taxon>Photobacterium</taxon>
    </lineage>
</organism>